<dbReference type="Proteomes" id="UP000694856">
    <property type="component" value="Chromosome 33"/>
</dbReference>
<dbReference type="KEGG" id="cfr:116661189"/>
<evidence type="ECO:0000313" key="2">
    <source>
        <dbReference type="Proteomes" id="UP000694856"/>
    </source>
</evidence>
<keyword evidence="2" id="KW-1185">Reference proteome</keyword>
<protein>
    <submittedName>
        <fullName evidence="3">Collagen alpha-2(VIII) chain-like</fullName>
    </submittedName>
</protein>
<reference evidence="3" key="1">
    <citation type="submission" date="2025-08" db="UniProtKB">
        <authorList>
            <consortium name="RefSeq"/>
        </authorList>
    </citation>
    <scope>IDENTIFICATION</scope>
    <source>
        <tissue evidence="3">Ear skin</tissue>
    </source>
</reference>
<feature type="region of interest" description="Disordered" evidence="1">
    <location>
        <begin position="1"/>
        <end position="132"/>
    </location>
</feature>
<accession>A0A8B8SGQ4</accession>
<feature type="compositionally biased region" description="Basic and acidic residues" evidence="1">
    <location>
        <begin position="1"/>
        <end position="16"/>
    </location>
</feature>
<evidence type="ECO:0000256" key="1">
    <source>
        <dbReference type="SAM" id="MobiDB-lite"/>
    </source>
</evidence>
<gene>
    <name evidence="3" type="primary">LOC116661189</name>
</gene>
<name>A0A8B8SGQ4_CAMFR</name>
<proteinExistence type="predicted"/>
<organism evidence="2 3">
    <name type="scientific">Camelus ferus</name>
    <name type="common">Wild bactrian camel</name>
    <name type="synonym">Camelus bactrianus ferus</name>
    <dbReference type="NCBI Taxonomy" id="419612"/>
    <lineage>
        <taxon>Eukaryota</taxon>
        <taxon>Metazoa</taxon>
        <taxon>Chordata</taxon>
        <taxon>Craniata</taxon>
        <taxon>Vertebrata</taxon>
        <taxon>Euteleostomi</taxon>
        <taxon>Mammalia</taxon>
        <taxon>Eutheria</taxon>
        <taxon>Laurasiatheria</taxon>
        <taxon>Artiodactyla</taxon>
        <taxon>Tylopoda</taxon>
        <taxon>Camelidae</taxon>
        <taxon>Camelus</taxon>
    </lineage>
</organism>
<dbReference type="RefSeq" id="XP_032328532.1">
    <property type="nucleotide sequence ID" value="XM_032472641.1"/>
</dbReference>
<evidence type="ECO:0000313" key="3">
    <source>
        <dbReference type="RefSeq" id="XP_032328532.1"/>
    </source>
</evidence>
<dbReference type="GeneID" id="116661189"/>
<sequence>MKGREKEKGEETERKQTRQGAGGAGRAIGGRHSLGRPPGQPDSFLGGALPPPSEWASSEVAAPRPAPTPPGHRNQSRPAPAGGSRLWGQPSCGRLPLPGLPAYPRTARRPRRPVSPGPTAVGQDARPCSLEAPPSRRKLCFVSAARAPGAEGSLLTDVRSGAGCFPARIIPRPARFLPGPEGSPAAPGGLRAQVLLHLPGRALLHSAPKAGLGVKVGASE</sequence>
<dbReference type="AlphaFoldDB" id="A0A8B8SGQ4"/>